<organism evidence="1">
    <name type="scientific">Arundo donax</name>
    <name type="common">Giant reed</name>
    <name type="synonym">Donax arundinaceus</name>
    <dbReference type="NCBI Taxonomy" id="35708"/>
    <lineage>
        <taxon>Eukaryota</taxon>
        <taxon>Viridiplantae</taxon>
        <taxon>Streptophyta</taxon>
        <taxon>Embryophyta</taxon>
        <taxon>Tracheophyta</taxon>
        <taxon>Spermatophyta</taxon>
        <taxon>Magnoliopsida</taxon>
        <taxon>Liliopsida</taxon>
        <taxon>Poales</taxon>
        <taxon>Poaceae</taxon>
        <taxon>PACMAD clade</taxon>
        <taxon>Arundinoideae</taxon>
        <taxon>Arundineae</taxon>
        <taxon>Arundo</taxon>
    </lineage>
</organism>
<reference evidence="1" key="2">
    <citation type="journal article" date="2015" name="Data Brief">
        <title>Shoot transcriptome of the giant reed, Arundo donax.</title>
        <authorList>
            <person name="Barrero R.A."/>
            <person name="Guerrero F.D."/>
            <person name="Moolhuijzen P."/>
            <person name="Goolsby J.A."/>
            <person name="Tidwell J."/>
            <person name="Bellgard S.E."/>
            <person name="Bellgard M.I."/>
        </authorList>
    </citation>
    <scope>NUCLEOTIDE SEQUENCE</scope>
    <source>
        <tissue evidence="1">Shoot tissue taken approximately 20 cm above the soil surface</tissue>
    </source>
</reference>
<sequence length="75" mass="8335">MPLKLSNPAKISQYFTKLSETTKKIAICKPLTAAVAKTKGKRQMSTRTKPKIFSFILEAVKSQDPLRQSTYFAAG</sequence>
<proteinExistence type="predicted"/>
<dbReference type="EMBL" id="GBRH01174438">
    <property type="protein sequence ID" value="JAE23458.1"/>
    <property type="molecule type" value="Transcribed_RNA"/>
</dbReference>
<name>A0A0A9TX65_ARUDO</name>
<protein>
    <submittedName>
        <fullName evidence="1">Uncharacterized protein</fullName>
    </submittedName>
</protein>
<evidence type="ECO:0000313" key="1">
    <source>
        <dbReference type="EMBL" id="JAE23458.1"/>
    </source>
</evidence>
<reference evidence="1" key="1">
    <citation type="submission" date="2014-09" db="EMBL/GenBank/DDBJ databases">
        <authorList>
            <person name="Magalhaes I.L.F."/>
            <person name="Oliveira U."/>
            <person name="Santos F.R."/>
            <person name="Vidigal T.H.D.A."/>
            <person name="Brescovit A.D."/>
            <person name="Santos A.J."/>
        </authorList>
    </citation>
    <scope>NUCLEOTIDE SEQUENCE</scope>
    <source>
        <tissue evidence="1">Shoot tissue taken approximately 20 cm above the soil surface</tissue>
    </source>
</reference>
<accession>A0A0A9TX65</accession>
<dbReference type="AlphaFoldDB" id="A0A0A9TX65"/>